<proteinExistence type="predicted"/>
<evidence type="ECO:0000313" key="1">
    <source>
        <dbReference type="EMBL" id="AKH18711.1"/>
    </source>
</evidence>
<dbReference type="Proteomes" id="UP000018851">
    <property type="component" value="Plasmid pNXO2"/>
</dbReference>
<sequence>MDQARFATSLMRARLSKLFAKTHGSERLGVVEKMPGLALFPSTDKDQRFAEPARLACPGLWCSIGSPEG</sequence>
<accession>A0A0F7JQB7</accession>
<protein>
    <submittedName>
        <fullName evidence="1">Uncharacterized protein</fullName>
    </submittedName>
</protein>
<organism evidence="1 2">
    <name type="scientific">Sphingomonas sanxanigenens DSM 19645 = NX02</name>
    <dbReference type="NCBI Taxonomy" id="1123269"/>
    <lineage>
        <taxon>Bacteria</taxon>
        <taxon>Pseudomonadati</taxon>
        <taxon>Pseudomonadota</taxon>
        <taxon>Alphaproteobacteria</taxon>
        <taxon>Sphingomonadales</taxon>
        <taxon>Sphingomonadaceae</taxon>
        <taxon>Sphingomonas</taxon>
    </lineage>
</organism>
<keyword evidence="2" id="KW-1185">Reference proteome</keyword>
<name>A0A0F7JQB7_9SPHN</name>
<gene>
    <name evidence="1" type="ORF">NX02_p0350</name>
</gene>
<evidence type="ECO:0000313" key="2">
    <source>
        <dbReference type="Proteomes" id="UP000018851"/>
    </source>
</evidence>
<reference evidence="1 2" key="1">
    <citation type="submission" date="2015-05" db="EMBL/GenBank/DDBJ databases">
        <title>Plasmid of Sphingomonas sanxanigenens NX02.</title>
        <authorList>
            <person name="Huang H."/>
            <person name="Ma T."/>
        </authorList>
    </citation>
    <scope>NUCLEOTIDE SEQUENCE [LARGE SCALE GENOMIC DNA]</scope>
    <source>
        <strain evidence="1 2">NX02</strain>
        <plasmid evidence="2">Plasmid pNXO2</plasmid>
    </source>
</reference>
<dbReference type="AlphaFoldDB" id="A0A0F7JQB7"/>
<dbReference type="KEGG" id="ssan:NX02_p0350"/>
<geneLocation type="plasmid" evidence="1 2">
    <name>pNXO2</name>
</geneLocation>
<keyword evidence="1" id="KW-0614">Plasmid</keyword>
<dbReference type="EMBL" id="CP011450">
    <property type="protein sequence ID" value="AKH18711.1"/>
    <property type="molecule type" value="Genomic_DNA"/>
</dbReference>